<comment type="caution">
    <text evidence="4">The sequence shown here is derived from an EMBL/GenBank/DDBJ whole genome shotgun (WGS) entry which is preliminary data.</text>
</comment>
<feature type="compositionally biased region" description="Polar residues" evidence="2">
    <location>
        <begin position="163"/>
        <end position="174"/>
    </location>
</feature>
<evidence type="ECO:0000313" key="4">
    <source>
        <dbReference type="EMBL" id="THE15299.1"/>
    </source>
</evidence>
<keyword evidence="1" id="KW-0175">Coiled coil</keyword>
<dbReference type="OrthoDB" id="2971140at2"/>
<gene>
    <name evidence="4" type="ORF">E1I69_00170</name>
</gene>
<evidence type="ECO:0008006" key="6">
    <source>
        <dbReference type="Google" id="ProtNLM"/>
    </source>
</evidence>
<dbReference type="EMBL" id="SLUB01000001">
    <property type="protein sequence ID" value="THE15299.1"/>
    <property type="molecule type" value="Genomic_DNA"/>
</dbReference>
<feature type="transmembrane region" description="Helical" evidence="3">
    <location>
        <begin position="20"/>
        <end position="40"/>
    </location>
</feature>
<evidence type="ECO:0000256" key="2">
    <source>
        <dbReference type="SAM" id="MobiDB-lite"/>
    </source>
</evidence>
<keyword evidence="3" id="KW-0812">Transmembrane</keyword>
<keyword evidence="5" id="KW-1185">Reference proteome</keyword>
<keyword evidence="3" id="KW-0472">Membrane</keyword>
<protein>
    <recommendedName>
        <fullName evidence="6">Fimbrial assembly protein</fullName>
    </recommendedName>
</protein>
<feature type="coiled-coil region" evidence="1">
    <location>
        <begin position="40"/>
        <end position="67"/>
    </location>
</feature>
<dbReference type="Proteomes" id="UP000306477">
    <property type="component" value="Unassembled WGS sequence"/>
</dbReference>
<evidence type="ECO:0000256" key="1">
    <source>
        <dbReference type="SAM" id="Coils"/>
    </source>
</evidence>
<name>A0A4S3PZB5_9BACI</name>
<evidence type="ECO:0000313" key="5">
    <source>
        <dbReference type="Proteomes" id="UP000306477"/>
    </source>
</evidence>
<dbReference type="RefSeq" id="WP_136377624.1">
    <property type="nucleotide sequence ID" value="NZ_SLUB01000001.1"/>
</dbReference>
<feature type="compositionally biased region" description="Basic and acidic residues" evidence="2">
    <location>
        <begin position="175"/>
        <end position="185"/>
    </location>
</feature>
<proteinExistence type="predicted"/>
<accession>A0A4S3PZB5</accession>
<sequence length="220" mass="25085">MLVDINLLPRKEFKNRAKLLLLVILIIVALIGFLFIFIQYKKATTREAQLTEQITTLQETRAAEEQKYDSANQFNNVVNLERTVEWADSYFVKTVPILNHLTMLLPERGFVQNFSYTEDGIVSLEVQFDTNTENAYYLALLTNSPLIKSARLLTVSTTPITETSEGVDTTTDTNSKAKENEATTDNKIESEQNNNILPRYFAQYEIIFDKSAIKSLQEGN</sequence>
<organism evidence="4 5">
    <name type="scientific">Bacillus timonensis</name>
    <dbReference type="NCBI Taxonomy" id="1033734"/>
    <lineage>
        <taxon>Bacteria</taxon>
        <taxon>Bacillati</taxon>
        <taxon>Bacillota</taxon>
        <taxon>Bacilli</taxon>
        <taxon>Bacillales</taxon>
        <taxon>Bacillaceae</taxon>
        <taxon>Bacillus</taxon>
    </lineage>
</organism>
<reference evidence="4 5" key="1">
    <citation type="journal article" date="2019" name="Indoor Air">
        <title>Impacts of indoor surface finishes on bacterial viability.</title>
        <authorList>
            <person name="Hu J."/>
            <person name="Maamar S.B."/>
            <person name="Glawe A.J."/>
            <person name="Gottel N."/>
            <person name="Gilbert J.A."/>
            <person name="Hartmann E.M."/>
        </authorList>
    </citation>
    <scope>NUCLEOTIDE SEQUENCE [LARGE SCALE GENOMIC DNA]</scope>
    <source>
        <strain evidence="4 5">AF060A6</strain>
    </source>
</reference>
<feature type="region of interest" description="Disordered" evidence="2">
    <location>
        <begin position="163"/>
        <end position="185"/>
    </location>
</feature>
<keyword evidence="3" id="KW-1133">Transmembrane helix</keyword>
<evidence type="ECO:0000256" key="3">
    <source>
        <dbReference type="SAM" id="Phobius"/>
    </source>
</evidence>
<dbReference type="AlphaFoldDB" id="A0A4S3PZB5"/>